<accession>A0A7S4P7B6</accession>
<name>A0A7S4P7B6_GUITH</name>
<dbReference type="EMBL" id="HBKN01038386">
    <property type="protein sequence ID" value="CAE2325768.1"/>
    <property type="molecule type" value="Transcribed_RNA"/>
</dbReference>
<protein>
    <submittedName>
        <fullName evidence="2">Uncharacterized protein</fullName>
    </submittedName>
</protein>
<proteinExistence type="predicted"/>
<evidence type="ECO:0000256" key="1">
    <source>
        <dbReference type="SAM" id="MobiDB-lite"/>
    </source>
</evidence>
<dbReference type="AlphaFoldDB" id="A0A7S4P7B6"/>
<feature type="region of interest" description="Disordered" evidence="1">
    <location>
        <begin position="31"/>
        <end position="159"/>
    </location>
</feature>
<reference evidence="2" key="1">
    <citation type="submission" date="2021-01" db="EMBL/GenBank/DDBJ databases">
        <authorList>
            <person name="Corre E."/>
            <person name="Pelletier E."/>
            <person name="Niang G."/>
            <person name="Scheremetjew M."/>
            <person name="Finn R."/>
            <person name="Kale V."/>
            <person name="Holt S."/>
            <person name="Cochrane G."/>
            <person name="Meng A."/>
            <person name="Brown T."/>
            <person name="Cohen L."/>
        </authorList>
    </citation>
    <scope>NUCLEOTIDE SEQUENCE</scope>
    <source>
        <strain evidence="2">CCMP 2712</strain>
    </source>
</reference>
<gene>
    <name evidence="2" type="ORF">GTHE00462_LOCUS30110</name>
</gene>
<organism evidence="2">
    <name type="scientific">Guillardia theta</name>
    <name type="common">Cryptophyte</name>
    <name type="synonym">Cryptomonas phi</name>
    <dbReference type="NCBI Taxonomy" id="55529"/>
    <lineage>
        <taxon>Eukaryota</taxon>
        <taxon>Cryptophyceae</taxon>
        <taxon>Pyrenomonadales</taxon>
        <taxon>Geminigeraceae</taxon>
        <taxon>Guillardia</taxon>
    </lineage>
</organism>
<sequence length="159" mass="17241">MGQCFSRCFGHNGDADVEETLLVDDDLLDVTPQASRGREQEIHQRESTPAEEAAARKKAEEEAAAREKAKQEEAKKKAEEEAAARKKAEEEAAAREKAKQEEAKKKAEEEAAARKKAEEEEAAKKSGEAGLQSMGAVESAEPVESDQKGGDDLSGSLFH</sequence>
<feature type="compositionally biased region" description="Basic and acidic residues" evidence="1">
    <location>
        <begin position="36"/>
        <end position="127"/>
    </location>
</feature>
<evidence type="ECO:0000313" key="2">
    <source>
        <dbReference type="EMBL" id="CAE2325768.1"/>
    </source>
</evidence>